<sequence length="103" mass="11763">MRVIISRSAAAYLRNEVQYLKSRNPIAATRFIQAIAEARRNIEIFPDIGQENNNLPVAGCKTWVFGDYLMDYMRKVDVIEIVAVRHGRMRPLVPGLDPDDDSE</sequence>
<comment type="similarity">
    <text evidence="1">Belongs to the RelE toxin family.</text>
</comment>
<keyword evidence="4" id="KW-1185">Reference proteome</keyword>
<proteinExistence type="inferred from homology"/>
<reference evidence="3 4" key="1">
    <citation type="submission" date="2020-08" db="EMBL/GenBank/DDBJ databases">
        <title>Genomic Encyclopedia of Type Strains, Phase IV (KMG-IV): sequencing the most valuable type-strain genomes for metagenomic binning, comparative biology and taxonomic classification.</title>
        <authorList>
            <person name="Goeker M."/>
        </authorList>
    </citation>
    <scope>NUCLEOTIDE SEQUENCE [LARGE SCALE GENOMIC DNA]</scope>
    <source>
        <strain evidence="3 4">DSM 26438</strain>
    </source>
</reference>
<dbReference type="InterPro" id="IPR051803">
    <property type="entry name" value="TA_system_RelE-like_toxin"/>
</dbReference>
<evidence type="ECO:0000256" key="2">
    <source>
        <dbReference type="ARBA" id="ARBA00022649"/>
    </source>
</evidence>
<dbReference type="RefSeq" id="WP_183897221.1">
    <property type="nucleotide sequence ID" value="NZ_JACIDV010000011.1"/>
</dbReference>
<protein>
    <submittedName>
        <fullName evidence="3">Plasmid stabilization system protein ParE</fullName>
    </submittedName>
</protein>
<accession>A0A7W6G3J5</accession>
<dbReference type="PANTHER" id="PTHR33755:SF7">
    <property type="entry name" value="TOXIN MODULE OF TOXIN-ANTITOXIN SYSTEM RELE_STBE FAMILY"/>
    <property type="match status" value="1"/>
</dbReference>
<dbReference type="PANTHER" id="PTHR33755">
    <property type="entry name" value="TOXIN PARE1-RELATED"/>
    <property type="match status" value="1"/>
</dbReference>
<gene>
    <name evidence="3" type="ORF">GGQ73_003567</name>
</gene>
<keyword evidence="2" id="KW-1277">Toxin-antitoxin system</keyword>
<dbReference type="InterPro" id="IPR007712">
    <property type="entry name" value="RelE/ParE_toxin"/>
</dbReference>
<dbReference type="InterPro" id="IPR035093">
    <property type="entry name" value="RelE/ParE_toxin_dom_sf"/>
</dbReference>
<evidence type="ECO:0000313" key="4">
    <source>
        <dbReference type="Proteomes" id="UP000565286"/>
    </source>
</evidence>
<dbReference type="AlphaFoldDB" id="A0A7W6G3J5"/>
<comment type="caution">
    <text evidence="3">The sequence shown here is derived from an EMBL/GenBank/DDBJ whole genome shotgun (WGS) entry which is preliminary data.</text>
</comment>
<organism evidence="3 4">
    <name type="scientific">Rhizobium skierniewicense</name>
    <dbReference type="NCBI Taxonomy" id="984260"/>
    <lineage>
        <taxon>Bacteria</taxon>
        <taxon>Pseudomonadati</taxon>
        <taxon>Pseudomonadota</taxon>
        <taxon>Alphaproteobacteria</taxon>
        <taxon>Hyphomicrobiales</taxon>
        <taxon>Rhizobiaceae</taxon>
        <taxon>Rhizobium/Agrobacterium group</taxon>
        <taxon>Rhizobium</taxon>
    </lineage>
</organism>
<dbReference type="Pfam" id="PF05016">
    <property type="entry name" value="ParE_toxin"/>
    <property type="match status" value="1"/>
</dbReference>
<evidence type="ECO:0000256" key="1">
    <source>
        <dbReference type="ARBA" id="ARBA00006226"/>
    </source>
</evidence>
<dbReference type="Proteomes" id="UP000565286">
    <property type="component" value="Unassembled WGS sequence"/>
</dbReference>
<dbReference type="EMBL" id="JACIDV010000011">
    <property type="protein sequence ID" value="MBB3947599.1"/>
    <property type="molecule type" value="Genomic_DNA"/>
</dbReference>
<dbReference type="Gene3D" id="3.30.2310.20">
    <property type="entry name" value="RelE-like"/>
    <property type="match status" value="1"/>
</dbReference>
<evidence type="ECO:0000313" key="3">
    <source>
        <dbReference type="EMBL" id="MBB3947599.1"/>
    </source>
</evidence>
<name>A0A7W6G3J5_9HYPH</name>